<feature type="domain" description="Acyl-CoA dehydrogenase/oxidase C-terminal" evidence="6">
    <location>
        <begin position="230"/>
        <end position="363"/>
    </location>
</feature>
<dbReference type="SUPFAM" id="SSF47203">
    <property type="entry name" value="Acyl-CoA dehydrogenase C-terminal domain-like"/>
    <property type="match status" value="1"/>
</dbReference>
<dbReference type="Proteomes" id="UP000035425">
    <property type="component" value="Unassembled WGS sequence"/>
</dbReference>
<evidence type="ECO:0000256" key="2">
    <source>
        <dbReference type="ARBA" id="ARBA00009347"/>
    </source>
</evidence>
<dbReference type="Gene3D" id="1.10.540.10">
    <property type="entry name" value="Acyl-CoA dehydrogenase/oxidase, N-terminal domain"/>
    <property type="match status" value="1"/>
</dbReference>
<dbReference type="Pfam" id="PF02771">
    <property type="entry name" value="Acyl-CoA_dh_N"/>
    <property type="match status" value="1"/>
</dbReference>
<evidence type="ECO:0000313" key="8">
    <source>
        <dbReference type="EMBL" id="KLL11278.1"/>
    </source>
</evidence>
<dbReference type="InterPro" id="IPR013786">
    <property type="entry name" value="AcylCoA_DH/ox_N"/>
</dbReference>
<keyword evidence="5" id="KW-0560">Oxidoreductase</keyword>
<evidence type="ECO:0000313" key="9">
    <source>
        <dbReference type="Proteomes" id="UP000035425"/>
    </source>
</evidence>
<dbReference type="InterPro" id="IPR037069">
    <property type="entry name" value="AcylCoA_DH/ox_N_sf"/>
</dbReference>
<dbReference type="RefSeq" id="WP_047223272.1">
    <property type="nucleotide sequence ID" value="NZ_JWIO01000017.1"/>
</dbReference>
<proteinExistence type="inferred from homology"/>
<evidence type="ECO:0000256" key="3">
    <source>
        <dbReference type="ARBA" id="ARBA00022630"/>
    </source>
</evidence>
<feature type="domain" description="Acyl-CoA dehydrogenase/oxidase N-terminal" evidence="7">
    <location>
        <begin position="7"/>
        <end position="92"/>
    </location>
</feature>
<dbReference type="InterPro" id="IPR036250">
    <property type="entry name" value="AcylCo_DH-like_C"/>
</dbReference>
<keyword evidence="9" id="KW-1185">Reference proteome</keyword>
<evidence type="ECO:0000259" key="6">
    <source>
        <dbReference type="Pfam" id="PF00441"/>
    </source>
</evidence>
<dbReference type="EMBL" id="JWIO01000017">
    <property type="protein sequence ID" value="KLL11278.1"/>
    <property type="molecule type" value="Genomic_DNA"/>
</dbReference>
<dbReference type="Gene3D" id="1.20.140.10">
    <property type="entry name" value="Butyryl-CoA Dehydrogenase, subunit A, domain 3"/>
    <property type="match status" value="1"/>
</dbReference>
<dbReference type="Pfam" id="PF00441">
    <property type="entry name" value="Acyl-CoA_dh_1"/>
    <property type="match status" value="1"/>
</dbReference>
<comment type="caution">
    <text evidence="8">The sequence shown here is derived from an EMBL/GenBank/DDBJ whole genome shotgun (WGS) entry which is preliminary data.</text>
</comment>
<dbReference type="PANTHER" id="PTHR43884">
    <property type="entry name" value="ACYL-COA DEHYDROGENASE"/>
    <property type="match status" value="1"/>
</dbReference>
<dbReference type="PANTHER" id="PTHR43884:SF20">
    <property type="entry name" value="ACYL-COA DEHYDROGENASE FADE28"/>
    <property type="match status" value="1"/>
</dbReference>
<sequence length="372" mass="39196">MRWDLADEQEMFRDSLGEWLDRFAPAETVHNWLGAGDAATFEGLFVSEGWLAVGFAEEYGGQGGGLLELALTAERLGRHSAPSSAWTASVLAVEALTGLPGRAAAVLTDGSFAALAVDADRPPDEPGPVVQVEADRVGLDGLDGQEIGVLRGTVRSVLGADRARYLVVPASTAAGRALFLVDVDTEGVGIRARELLDRSRSVADVDLADVPARRLDVDAERVLAQAALRAAVLVAADSLGAAERMLRLAVEYSKQRRQFGVPIGSFQAVKHAAASILVSVEAARSIVYFAAASVDQGNEDAALHAATAKAQVTAAGEQAADSALTMHGAIGYTWEHELQLAYKRAKLNKRLFGAPGVWNERLAAALPLLPVS</sequence>
<dbReference type="InterPro" id="IPR046373">
    <property type="entry name" value="Acyl-CoA_Oxase/DH_mid-dom_sf"/>
</dbReference>
<keyword evidence="4" id="KW-0274">FAD</keyword>
<evidence type="ECO:0000256" key="5">
    <source>
        <dbReference type="ARBA" id="ARBA00023002"/>
    </source>
</evidence>
<dbReference type="SUPFAM" id="SSF56645">
    <property type="entry name" value="Acyl-CoA dehydrogenase NM domain-like"/>
    <property type="match status" value="1"/>
</dbReference>
<name>A0ABR5F3M2_9ACTN</name>
<keyword evidence="3" id="KW-0285">Flavoprotein</keyword>
<dbReference type="Gene3D" id="2.40.110.10">
    <property type="entry name" value="Butyryl-CoA Dehydrogenase, subunit A, domain 2"/>
    <property type="match status" value="1"/>
</dbReference>
<evidence type="ECO:0000256" key="4">
    <source>
        <dbReference type="ARBA" id="ARBA00022827"/>
    </source>
</evidence>
<evidence type="ECO:0000256" key="1">
    <source>
        <dbReference type="ARBA" id="ARBA00001974"/>
    </source>
</evidence>
<evidence type="ECO:0000259" key="7">
    <source>
        <dbReference type="Pfam" id="PF02771"/>
    </source>
</evidence>
<dbReference type="InterPro" id="IPR009100">
    <property type="entry name" value="AcylCoA_DH/oxidase_NM_dom_sf"/>
</dbReference>
<comment type="cofactor">
    <cofactor evidence="1">
        <name>FAD</name>
        <dbReference type="ChEBI" id="CHEBI:57692"/>
    </cofactor>
</comment>
<comment type="similarity">
    <text evidence="2">Belongs to the acyl-CoA dehydrogenase family.</text>
</comment>
<gene>
    <name evidence="8" type="ORF">FrCorBMG51_12820</name>
</gene>
<reference evidence="8 9" key="1">
    <citation type="submission" date="2014-12" db="EMBL/GenBank/DDBJ databases">
        <title>Frankia sp. BMG5.1 draft genome.</title>
        <authorList>
            <person name="Gtari M."/>
            <person name="Ghodhbane-Gtari F."/>
            <person name="Nouioui I."/>
            <person name="Ktari A."/>
            <person name="Hezbri K."/>
            <person name="Mimouni W."/>
            <person name="Sbissi I."/>
            <person name="Ayari A."/>
            <person name="Yamanaka T."/>
            <person name="Normand P."/>
            <person name="Tisa L.S."/>
            <person name="Boudabous A."/>
        </authorList>
    </citation>
    <scope>NUCLEOTIDE SEQUENCE [LARGE SCALE GENOMIC DNA]</scope>
    <source>
        <strain evidence="8 9">BMG5.1</strain>
    </source>
</reference>
<dbReference type="InterPro" id="IPR009075">
    <property type="entry name" value="AcylCo_DH/oxidase_C"/>
</dbReference>
<protein>
    <submittedName>
        <fullName evidence="8">Acyl-CoA dehydrogenase</fullName>
    </submittedName>
</protein>
<organism evidence="8 9">
    <name type="scientific">Protofrankia coriariae</name>
    <dbReference type="NCBI Taxonomy" id="1562887"/>
    <lineage>
        <taxon>Bacteria</taxon>
        <taxon>Bacillati</taxon>
        <taxon>Actinomycetota</taxon>
        <taxon>Actinomycetes</taxon>
        <taxon>Frankiales</taxon>
        <taxon>Frankiaceae</taxon>
        <taxon>Protofrankia</taxon>
    </lineage>
</organism>
<accession>A0ABR5F3M2</accession>